<evidence type="ECO:0000313" key="7">
    <source>
        <dbReference type="EMBL" id="CAJ1405914.1"/>
    </source>
</evidence>
<protein>
    <recommendedName>
        <fullName evidence="6">Protein kinase domain-containing protein</fullName>
    </recommendedName>
</protein>
<feature type="domain" description="Protein kinase" evidence="6">
    <location>
        <begin position="1"/>
        <end position="203"/>
    </location>
</feature>
<gene>
    <name evidence="7" type="ORF">EVOR1521_LOCUS28003</name>
</gene>
<reference evidence="7" key="1">
    <citation type="submission" date="2023-08" db="EMBL/GenBank/DDBJ databases">
        <authorList>
            <person name="Chen Y."/>
            <person name="Shah S."/>
            <person name="Dougan E. K."/>
            <person name="Thang M."/>
            <person name="Chan C."/>
        </authorList>
    </citation>
    <scope>NUCLEOTIDE SEQUENCE</scope>
</reference>
<evidence type="ECO:0000313" key="8">
    <source>
        <dbReference type="Proteomes" id="UP001178507"/>
    </source>
</evidence>
<evidence type="ECO:0000259" key="6">
    <source>
        <dbReference type="PROSITE" id="PS50011"/>
    </source>
</evidence>
<comment type="caution">
    <text evidence="7">The sequence shown here is derived from an EMBL/GenBank/DDBJ whole genome shotgun (WGS) entry which is preliminary data.</text>
</comment>
<evidence type="ECO:0000256" key="2">
    <source>
        <dbReference type="ARBA" id="ARBA00022679"/>
    </source>
</evidence>
<dbReference type="Gene3D" id="1.10.510.10">
    <property type="entry name" value="Transferase(Phosphotransferase) domain 1"/>
    <property type="match status" value="1"/>
</dbReference>
<dbReference type="PANTHER" id="PTHR24345">
    <property type="entry name" value="SERINE/THREONINE-PROTEIN KINASE PLK"/>
    <property type="match status" value="1"/>
</dbReference>
<dbReference type="Pfam" id="PF00069">
    <property type="entry name" value="Pkinase"/>
    <property type="match status" value="1"/>
</dbReference>
<dbReference type="SUPFAM" id="SSF56112">
    <property type="entry name" value="Protein kinase-like (PK-like)"/>
    <property type="match status" value="1"/>
</dbReference>
<keyword evidence="2" id="KW-0808">Transferase</keyword>
<dbReference type="GO" id="GO:0005524">
    <property type="term" value="F:ATP binding"/>
    <property type="evidence" value="ECO:0007669"/>
    <property type="project" value="UniProtKB-KW"/>
</dbReference>
<dbReference type="GO" id="GO:0004674">
    <property type="term" value="F:protein serine/threonine kinase activity"/>
    <property type="evidence" value="ECO:0007669"/>
    <property type="project" value="UniProtKB-KW"/>
</dbReference>
<dbReference type="InterPro" id="IPR000719">
    <property type="entry name" value="Prot_kinase_dom"/>
</dbReference>
<sequence>MKETDDVTQAPTSSPNEKRYFLLMEMFDFSLRQVVNQRYLSEAESAFVTQSVLQALSFLHAKSIMHGDVKPGNVLIGDCGRRVVLADLGIAQMLKPGMKTTSWVQGTLGYTAPECLAKARCGLASDDMFSLGAVLYLLLFQQEAFLRSTVKATNFATLRGDLPVKPWGAAVGLSQESCHLLRCLLGIVTSRPSADEALKFEWFLQAADSLFCCSPLDDAGGRGSCCEIRASFGPASLKEAHPCWAVRAATPGDVPSRASPVLEAPRRWAAAARRLISSMRRKRHKVADQNFSAIQPGE</sequence>
<organism evidence="7 8">
    <name type="scientific">Effrenium voratum</name>
    <dbReference type="NCBI Taxonomy" id="2562239"/>
    <lineage>
        <taxon>Eukaryota</taxon>
        <taxon>Sar</taxon>
        <taxon>Alveolata</taxon>
        <taxon>Dinophyceae</taxon>
        <taxon>Suessiales</taxon>
        <taxon>Symbiodiniaceae</taxon>
        <taxon>Effrenium</taxon>
    </lineage>
</organism>
<accession>A0AA36JHR9</accession>
<keyword evidence="3" id="KW-0547">Nucleotide-binding</keyword>
<dbReference type="InterPro" id="IPR011009">
    <property type="entry name" value="Kinase-like_dom_sf"/>
</dbReference>
<keyword evidence="4" id="KW-0418">Kinase</keyword>
<dbReference type="AlphaFoldDB" id="A0AA36JHR9"/>
<dbReference type="InterPro" id="IPR008271">
    <property type="entry name" value="Ser/Thr_kinase_AS"/>
</dbReference>
<dbReference type="PANTHER" id="PTHR24345:SF0">
    <property type="entry name" value="CELL CYCLE SERINE_THREONINE-PROTEIN KINASE CDC5_MSD2"/>
    <property type="match status" value="1"/>
</dbReference>
<dbReference type="GO" id="GO:0005634">
    <property type="term" value="C:nucleus"/>
    <property type="evidence" value="ECO:0007669"/>
    <property type="project" value="TreeGrafter"/>
</dbReference>
<keyword evidence="5" id="KW-0067">ATP-binding</keyword>
<dbReference type="EMBL" id="CAUJNA010003607">
    <property type="protein sequence ID" value="CAJ1405914.1"/>
    <property type="molecule type" value="Genomic_DNA"/>
</dbReference>
<dbReference type="PROSITE" id="PS50011">
    <property type="entry name" value="PROTEIN_KINASE_DOM"/>
    <property type="match status" value="1"/>
</dbReference>
<evidence type="ECO:0000256" key="1">
    <source>
        <dbReference type="ARBA" id="ARBA00022527"/>
    </source>
</evidence>
<keyword evidence="8" id="KW-1185">Reference proteome</keyword>
<keyword evidence="1" id="KW-0723">Serine/threonine-protein kinase</keyword>
<dbReference type="Proteomes" id="UP001178507">
    <property type="component" value="Unassembled WGS sequence"/>
</dbReference>
<proteinExistence type="predicted"/>
<dbReference type="SMART" id="SM00220">
    <property type="entry name" value="S_TKc"/>
    <property type="match status" value="1"/>
</dbReference>
<dbReference type="PROSITE" id="PS00108">
    <property type="entry name" value="PROTEIN_KINASE_ST"/>
    <property type="match status" value="1"/>
</dbReference>
<evidence type="ECO:0000256" key="4">
    <source>
        <dbReference type="ARBA" id="ARBA00022777"/>
    </source>
</evidence>
<evidence type="ECO:0000256" key="3">
    <source>
        <dbReference type="ARBA" id="ARBA00022741"/>
    </source>
</evidence>
<name>A0AA36JHR9_9DINO</name>
<evidence type="ECO:0000256" key="5">
    <source>
        <dbReference type="ARBA" id="ARBA00022840"/>
    </source>
</evidence>